<evidence type="ECO:0000256" key="2">
    <source>
        <dbReference type="ARBA" id="ARBA00022723"/>
    </source>
</evidence>
<name>U1GTR5_TRESO</name>
<evidence type="ECO:0000256" key="3">
    <source>
        <dbReference type="ARBA" id="ARBA00022741"/>
    </source>
</evidence>
<dbReference type="SMART" id="SM00490">
    <property type="entry name" value="HELICc"/>
    <property type="match status" value="1"/>
</dbReference>
<dbReference type="STRING" id="1125725.HMPREF1325_1130"/>
<feature type="domain" description="Helicase ATP-binding" evidence="13">
    <location>
        <begin position="100"/>
        <end position="267"/>
    </location>
</feature>
<dbReference type="GO" id="GO:0006281">
    <property type="term" value="P:DNA repair"/>
    <property type="evidence" value="ECO:0007669"/>
    <property type="project" value="TreeGrafter"/>
</dbReference>
<keyword evidence="8" id="KW-0413">Isomerase</keyword>
<accession>U1GTR5</accession>
<dbReference type="Proteomes" id="UP000016412">
    <property type="component" value="Unassembled WGS sequence"/>
</dbReference>
<dbReference type="EMBL" id="AUZJ01000050">
    <property type="protein sequence ID" value="ERF60014.1"/>
    <property type="molecule type" value="Genomic_DNA"/>
</dbReference>
<evidence type="ECO:0000313" key="18">
    <source>
        <dbReference type="Proteomes" id="UP000016646"/>
    </source>
</evidence>
<dbReference type="Gene3D" id="3.40.50.300">
    <property type="entry name" value="P-loop containing nucleotide triphosphate hydrolases"/>
    <property type="match status" value="2"/>
</dbReference>
<evidence type="ECO:0000256" key="8">
    <source>
        <dbReference type="ARBA" id="ARBA00023235"/>
    </source>
</evidence>
<dbReference type="GO" id="GO:0005524">
    <property type="term" value="F:ATP binding"/>
    <property type="evidence" value="ECO:0007669"/>
    <property type="project" value="UniProtKB-KW"/>
</dbReference>
<dbReference type="eggNOG" id="COG0514">
    <property type="taxonomic scope" value="Bacteria"/>
</dbReference>
<dbReference type="Proteomes" id="UP000016646">
    <property type="component" value="Unassembled WGS sequence"/>
</dbReference>
<dbReference type="GO" id="GO:0005737">
    <property type="term" value="C:cytoplasm"/>
    <property type="evidence" value="ECO:0007669"/>
    <property type="project" value="TreeGrafter"/>
</dbReference>
<feature type="domain" description="Helicase C-terminal" evidence="14">
    <location>
        <begin position="289"/>
        <end position="441"/>
    </location>
</feature>
<dbReference type="PANTHER" id="PTHR13710">
    <property type="entry name" value="DNA HELICASE RECQ FAMILY MEMBER"/>
    <property type="match status" value="1"/>
</dbReference>
<proteinExistence type="inferred from homology"/>
<evidence type="ECO:0000256" key="1">
    <source>
        <dbReference type="ARBA" id="ARBA00005446"/>
    </source>
</evidence>
<dbReference type="InterPro" id="IPR032284">
    <property type="entry name" value="RecQ_Zn-bd"/>
</dbReference>
<dbReference type="Pfam" id="PF00271">
    <property type="entry name" value="Helicase_C"/>
    <property type="match status" value="1"/>
</dbReference>
<evidence type="ECO:0000256" key="5">
    <source>
        <dbReference type="ARBA" id="ARBA00022806"/>
    </source>
</evidence>
<dbReference type="GO" id="GO:0006310">
    <property type="term" value="P:DNA recombination"/>
    <property type="evidence" value="ECO:0007669"/>
    <property type="project" value="InterPro"/>
</dbReference>
<comment type="caution">
    <text evidence="15">The sequence shown here is derived from an EMBL/GenBank/DDBJ whole genome shotgun (WGS) entry which is preliminary data.</text>
</comment>
<organism evidence="15 17">
    <name type="scientific">Treponema socranskii subsp. socranskii VPI DR56BR1116 = ATCC 35536</name>
    <dbReference type="NCBI Taxonomy" id="1125725"/>
    <lineage>
        <taxon>Bacteria</taxon>
        <taxon>Pseudomonadati</taxon>
        <taxon>Spirochaetota</taxon>
        <taxon>Spirochaetia</taxon>
        <taxon>Spirochaetales</taxon>
        <taxon>Treponemataceae</taxon>
        <taxon>Treponema</taxon>
    </lineage>
</organism>
<dbReference type="RefSeq" id="WP_021330979.1">
    <property type="nucleotide sequence ID" value="NZ_AUZJ01000050.1"/>
</dbReference>
<reference evidence="17 18" key="1">
    <citation type="submission" date="2013-08" db="EMBL/GenBank/DDBJ databases">
        <authorList>
            <person name="Durkin A.S."/>
            <person name="Haft D.R."/>
            <person name="McCorrison J."/>
            <person name="Torralba M."/>
            <person name="Gillis M."/>
            <person name="Haft D.H."/>
            <person name="Methe B."/>
            <person name="Sutton G."/>
            <person name="Nelson K.E."/>
        </authorList>
    </citation>
    <scope>NUCLEOTIDE SEQUENCE [LARGE SCALE GENOMIC DNA]</scope>
    <source>
        <strain evidence="16 18">ATCC 35536</strain>
        <strain evidence="15 17">VPI DR56BR1116</strain>
    </source>
</reference>
<keyword evidence="7" id="KW-0238">DNA-binding</keyword>
<dbReference type="EMBL" id="AVQI01000056">
    <property type="protein sequence ID" value="ERK01446.1"/>
    <property type="molecule type" value="Genomic_DNA"/>
</dbReference>
<keyword evidence="5 15" id="KW-0347">Helicase</keyword>
<dbReference type="SUPFAM" id="SSF52540">
    <property type="entry name" value="P-loop containing nucleoside triphosphate hydrolases"/>
    <property type="match status" value="1"/>
</dbReference>
<dbReference type="PROSITE" id="PS51192">
    <property type="entry name" value="HELICASE_ATP_BIND_1"/>
    <property type="match status" value="1"/>
</dbReference>
<keyword evidence="3" id="KW-0547">Nucleotide-binding</keyword>
<dbReference type="Pfam" id="PF16124">
    <property type="entry name" value="RecQ_Zn_bind"/>
    <property type="match status" value="1"/>
</dbReference>
<evidence type="ECO:0000313" key="17">
    <source>
        <dbReference type="Proteomes" id="UP000016412"/>
    </source>
</evidence>
<dbReference type="PATRIC" id="fig|1125725.3.peg.1974"/>
<evidence type="ECO:0000256" key="6">
    <source>
        <dbReference type="ARBA" id="ARBA00022840"/>
    </source>
</evidence>
<keyword evidence="4 15" id="KW-0378">Hydrolase</keyword>
<comment type="similarity">
    <text evidence="1">Belongs to the helicase family. RecQ subfamily.</text>
</comment>
<dbReference type="GO" id="GO:0016787">
    <property type="term" value="F:hydrolase activity"/>
    <property type="evidence" value="ECO:0007669"/>
    <property type="project" value="UniProtKB-KW"/>
</dbReference>
<evidence type="ECO:0000259" key="13">
    <source>
        <dbReference type="PROSITE" id="PS51192"/>
    </source>
</evidence>
<keyword evidence="6" id="KW-0067">ATP-binding</keyword>
<dbReference type="GO" id="GO:0043138">
    <property type="term" value="F:3'-5' DNA helicase activity"/>
    <property type="evidence" value="ECO:0007669"/>
    <property type="project" value="UniProtKB-EC"/>
</dbReference>
<dbReference type="GO" id="GO:0046872">
    <property type="term" value="F:metal ion binding"/>
    <property type="evidence" value="ECO:0007669"/>
    <property type="project" value="UniProtKB-KW"/>
</dbReference>
<dbReference type="Pfam" id="PF00270">
    <property type="entry name" value="DEAD"/>
    <property type="match status" value="1"/>
</dbReference>
<dbReference type="SMART" id="SM00487">
    <property type="entry name" value="DEXDc"/>
    <property type="match status" value="1"/>
</dbReference>
<dbReference type="PROSITE" id="PS51194">
    <property type="entry name" value="HELICASE_CTER"/>
    <property type="match status" value="1"/>
</dbReference>
<dbReference type="CDD" id="cd17920">
    <property type="entry name" value="DEXHc_RecQ"/>
    <property type="match status" value="1"/>
</dbReference>
<dbReference type="InterPro" id="IPR011545">
    <property type="entry name" value="DEAD/DEAH_box_helicase_dom"/>
</dbReference>
<dbReference type="GO" id="GO:0009378">
    <property type="term" value="F:four-way junction helicase activity"/>
    <property type="evidence" value="ECO:0007669"/>
    <property type="project" value="TreeGrafter"/>
</dbReference>
<protein>
    <recommendedName>
        <fullName evidence="11">ATP-dependent DNA helicase RecQ</fullName>
        <ecNumber evidence="10">5.6.2.4</ecNumber>
    </recommendedName>
    <alternativeName>
        <fullName evidence="12">DNA 3'-5' helicase RecQ</fullName>
    </alternativeName>
</protein>
<dbReference type="OrthoDB" id="9763310at2"/>
<evidence type="ECO:0000256" key="4">
    <source>
        <dbReference type="ARBA" id="ARBA00022801"/>
    </source>
</evidence>
<dbReference type="InterPro" id="IPR001650">
    <property type="entry name" value="Helicase_C-like"/>
</dbReference>
<dbReference type="GO" id="GO:0005694">
    <property type="term" value="C:chromosome"/>
    <property type="evidence" value="ECO:0007669"/>
    <property type="project" value="TreeGrafter"/>
</dbReference>
<evidence type="ECO:0000259" key="14">
    <source>
        <dbReference type="PROSITE" id="PS51194"/>
    </source>
</evidence>
<dbReference type="InterPro" id="IPR004589">
    <property type="entry name" value="DNA_helicase_ATP-dep_RecQ"/>
</dbReference>
<dbReference type="GO" id="GO:0003677">
    <property type="term" value="F:DNA binding"/>
    <property type="evidence" value="ECO:0007669"/>
    <property type="project" value="UniProtKB-KW"/>
</dbReference>
<evidence type="ECO:0000256" key="10">
    <source>
        <dbReference type="ARBA" id="ARBA00034808"/>
    </source>
</evidence>
<sequence length="577" mass="64021">MQIEKEIYSDGEAGLDDDALGAAKRAFGISYLYPWQRLVIANIIDAYRSRNTETNDTGAAETNDAGAAEADGIAAEAKNITNDAEKAANAAKADISDAGSEDAAEYGKQIILLPTGAGKSLCFLVPALLLDGPTLIIYPLLALMADQRRRMEEGNIGNVTFRGSQSAEERAENFNKIKAGAKIILANPEVLQNEALVARLSECAIAHVAIDEAHCVSEWGDSFRPSYLTLGNIIKKLGSPLVTAFTATASPRVLSRIAEVLFDGSARIVRSESDRPNIRYRVEYSCCKKHTALMLAYTEQRPMIIFCPTRLRAEDIARDLMLCYGKEAARFYHAGLEKSEKDEIEKWFYDKTDAVLCATCAYGMGVDKKDIRTIVHIDAPNTAEQYIQEAGRSGRDGKDANAILLWSPADTARFSRFPKGSREYAMKKFAETKNCRRQVLLDALGAEQAVCSGCDICDAQKKAEAKERFFRTMPPYKKIYCLVRNRFFPAARDEDFALRFIANHRNAYTKIELEGMLLPLLNERSQKICGLNTWEHDTVSELVFQLEKSGRICIKTFPWKGKVGIPRGNKHVCVSTV</sequence>
<gene>
    <name evidence="16" type="ORF">HMPREF0860_1424</name>
    <name evidence="15" type="ORF">HMPREF1325_1130</name>
</gene>
<dbReference type="PANTHER" id="PTHR13710:SF105">
    <property type="entry name" value="ATP-DEPENDENT DNA HELICASE Q1"/>
    <property type="match status" value="1"/>
</dbReference>
<evidence type="ECO:0000256" key="7">
    <source>
        <dbReference type="ARBA" id="ARBA00023125"/>
    </source>
</evidence>
<evidence type="ECO:0000256" key="9">
    <source>
        <dbReference type="ARBA" id="ARBA00034617"/>
    </source>
</evidence>
<keyword evidence="2" id="KW-0479">Metal-binding</keyword>
<evidence type="ECO:0000313" key="15">
    <source>
        <dbReference type="EMBL" id="ERF60014.1"/>
    </source>
</evidence>
<evidence type="ECO:0000313" key="16">
    <source>
        <dbReference type="EMBL" id="ERK01446.1"/>
    </source>
</evidence>
<dbReference type="InterPro" id="IPR027417">
    <property type="entry name" value="P-loop_NTPase"/>
</dbReference>
<dbReference type="NCBIfam" id="TIGR00614">
    <property type="entry name" value="recQ_fam"/>
    <property type="match status" value="1"/>
</dbReference>
<keyword evidence="18" id="KW-1185">Reference proteome</keyword>
<dbReference type="InterPro" id="IPR014001">
    <property type="entry name" value="Helicase_ATP-bd"/>
</dbReference>
<dbReference type="EC" id="5.6.2.4" evidence="10"/>
<comment type="catalytic activity">
    <reaction evidence="9">
        <text>Couples ATP hydrolysis with the unwinding of duplex DNA by translocating in the 3'-5' direction.</text>
        <dbReference type="EC" id="5.6.2.4"/>
    </reaction>
</comment>
<dbReference type="AlphaFoldDB" id="U1GTR5"/>
<evidence type="ECO:0000256" key="11">
    <source>
        <dbReference type="ARBA" id="ARBA00044535"/>
    </source>
</evidence>
<evidence type="ECO:0000256" key="12">
    <source>
        <dbReference type="ARBA" id="ARBA00044550"/>
    </source>
</evidence>